<name>A0A2K8ZC31_9BACT</name>
<dbReference type="PROSITE" id="PS51257">
    <property type="entry name" value="PROKAR_LIPOPROTEIN"/>
    <property type="match status" value="1"/>
</dbReference>
<dbReference type="Proteomes" id="UP000232883">
    <property type="component" value="Chromosome"/>
</dbReference>
<proteinExistence type="predicted"/>
<dbReference type="OrthoDB" id="959360at2"/>
<evidence type="ECO:0008006" key="3">
    <source>
        <dbReference type="Google" id="ProtNLM"/>
    </source>
</evidence>
<organism evidence="1 2">
    <name type="scientific">Spirosoma pollinicola</name>
    <dbReference type="NCBI Taxonomy" id="2057025"/>
    <lineage>
        <taxon>Bacteria</taxon>
        <taxon>Pseudomonadati</taxon>
        <taxon>Bacteroidota</taxon>
        <taxon>Cytophagia</taxon>
        <taxon>Cytophagales</taxon>
        <taxon>Cytophagaceae</taxon>
        <taxon>Spirosoma</taxon>
    </lineage>
</organism>
<evidence type="ECO:0000313" key="1">
    <source>
        <dbReference type="EMBL" id="AUD07433.1"/>
    </source>
</evidence>
<reference evidence="1 2" key="1">
    <citation type="submission" date="2017-11" db="EMBL/GenBank/DDBJ databases">
        <title>Taxonomic description and genome sequences of Spirosoma HA7 sp. nov., isolated from pollen microhabitat of Corylus avellana.</title>
        <authorList>
            <person name="Ambika Manirajan B."/>
            <person name="Suarez C."/>
            <person name="Ratering S."/>
            <person name="Geissler-Plaum R."/>
            <person name="Cardinale M."/>
            <person name="Sylvia S."/>
        </authorList>
    </citation>
    <scope>NUCLEOTIDE SEQUENCE [LARGE SCALE GENOMIC DNA]</scope>
    <source>
        <strain evidence="1 2">HA7</strain>
    </source>
</reference>
<dbReference type="AlphaFoldDB" id="A0A2K8ZC31"/>
<accession>A0A2K8ZC31</accession>
<keyword evidence="2" id="KW-1185">Reference proteome</keyword>
<gene>
    <name evidence="1" type="ORF">CWM47_22660</name>
</gene>
<dbReference type="RefSeq" id="WP_100994000.1">
    <property type="nucleotide sequence ID" value="NZ_CP025096.1"/>
</dbReference>
<sequence length="145" mass="16018">MKNLALLLSQFIGSLVFIGCQTQSDPQQTDCQPPTTLIAKAPCDSGYPGVQLIVSNYRVGSVLQFDYNIFLQKDTLSNDVTTSSYRNASGEQIIIGESILKDAPKFVVQVSVNCGTGKDYQSRYFSFVKRPVPDSTCYVWAEQTL</sequence>
<dbReference type="KEGG" id="spir:CWM47_22660"/>
<dbReference type="EMBL" id="CP025096">
    <property type="protein sequence ID" value="AUD07433.1"/>
    <property type="molecule type" value="Genomic_DNA"/>
</dbReference>
<protein>
    <recommendedName>
        <fullName evidence="3">Lipoprotein</fullName>
    </recommendedName>
</protein>
<evidence type="ECO:0000313" key="2">
    <source>
        <dbReference type="Proteomes" id="UP000232883"/>
    </source>
</evidence>